<evidence type="ECO:0000256" key="1">
    <source>
        <dbReference type="SAM" id="SignalP"/>
    </source>
</evidence>
<protein>
    <recommendedName>
        <fullName evidence="3">Secreted protein</fullName>
    </recommendedName>
</protein>
<keyword evidence="1" id="KW-0732">Signal</keyword>
<evidence type="ECO:0000313" key="2">
    <source>
        <dbReference type="EMBL" id="JAE28411.1"/>
    </source>
</evidence>
<organism evidence="2">
    <name type="scientific">Arundo donax</name>
    <name type="common">Giant reed</name>
    <name type="synonym">Donax arundinaceus</name>
    <dbReference type="NCBI Taxonomy" id="35708"/>
    <lineage>
        <taxon>Eukaryota</taxon>
        <taxon>Viridiplantae</taxon>
        <taxon>Streptophyta</taxon>
        <taxon>Embryophyta</taxon>
        <taxon>Tracheophyta</taxon>
        <taxon>Spermatophyta</taxon>
        <taxon>Magnoliopsida</taxon>
        <taxon>Liliopsida</taxon>
        <taxon>Poales</taxon>
        <taxon>Poaceae</taxon>
        <taxon>PACMAD clade</taxon>
        <taxon>Arundinoideae</taxon>
        <taxon>Arundineae</taxon>
        <taxon>Arundo</taxon>
    </lineage>
</organism>
<feature type="chain" id="PRO_5002065307" description="Secreted protein" evidence="1">
    <location>
        <begin position="30"/>
        <end position="89"/>
    </location>
</feature>
<sequence>MSVLQAALAGARGLHVSLLLLLLADSAFNQDTTLVPAILNSLITRNHCGRRNNRGLIDGRLKSRLCEQSARHYREMVRHPWESKTIIQA</sequence>
<dbReference type="EMBL" id="GBRH01169485">
    <property type="protein sequence ID" value="JAE28411.1"/>
    <property type="molecule type" value="Transcribed_RNA"/>
</dbReference>
<evidence type="ECO:0008006" key="3">
    <source>
        <dbReference type="Google" id="ProtNLM"/>
    </source>
</evidence>
<dbReference type="AlphaFoldDB" id="A0A0A9H0Q2"/>
<reference evidence="2" key="1">
    <citation type="submission" date="2014-09" db="EMBL/GenBank/DDBJ databases">
        <authorList>
            <person name="Magalhaes I.L.F."/>
            <person name="Oliveira U."/>
            <person name="Santos F.R."/>
            <person name="Vidigal T.H.D.A."/>
            <person name="Brescovit A.D."/>
            <person name="Santos A.J."/>
        </authorList>
    </citation>
    <scope>NUCLEOTIDE SEQUENCE</scope>
    <source>
        <tissue evidence="2">Shoot tissue taken approximately 20 cm above the soil surface</tissue>
    </source>
</reference>
<feature type="signal peptide" evidence="1">
    <location>
        <begin position="1"/>
        <end position="29"/>
    </location>
</feature>
<reference evidence="2" key="2">
    <citation type="journal article" date="2015" name="Data Brief">
        <title>Shoot transcriptome of the giant reed, Arundo donax.</title>
        <authorList>
            <person name="Barrero R.A."/>
            <person name="Guerrero F.D."/>
            <person name="Moolhuijzen P."/>
            <person name="Goolsby J.A."/>
            <person name="Tidwell J."/>
            <person name="Bellgard S.E."/>
            <person name="Bellgard M.I."/>
        </authorList>
    </citation>
    <scope>NUCLEOTIDE SEQUENCE</scope>
    <source>
        <tissue evidence="2">Shoot tissue taken approximately 20 cm above the soil surface</tissue>
    </source>
</reference>
<name>A0A0A9H0Q2_ARUDO</name>
<proteinExistence type="predicted"/>
<accession>A0A0A9H0Q2</accession>